<dbReference type="Proteomes" id="UP001153148">
    <property type="component" value="Unassembled WGS sequence"/>
</dbReference>
<feature type="non-terminal residue" evidence="5">
    <location>
        <position position="133"/>
    </location>
</feature>
<protein>
    <recommendedName>
        <fullName evidence="4">2Fe-2S ferredoxin-type domain-containing protein</fullName>
    </recommendedName>
</protein>
<feature type="domain" description="2Fe-2S ferredoxin-type" evidence="4">
    <location>
        <begin position="22"/>
        <end position="68"/>
    </location>
</feature>
<evidence type="ECO:0000256" key="1">
    <source>
        <dbReference type="ARBA" id="ARBA00022714"/>
    </source>
</evidence>
<evidence type="ECO:0000256" key="3">
    <source>
        <dbReference type="SAM" id="MobiDB-lite"/>
    </source>
</evidence>
<evidence type="ECO:0000256" key="2">
    <source>
        <dbReference type="ARBA" id="ARBA00023014"/>
    </source>
</evidence>
<dbReference type="InterPro" id="IPR036010">
    <property type="entry name" value="2Fe-2S_ferredoxin-like_sf"/>
</dbReference>
<evidence type="ECO:0000313" key="6">
    <source>
        <dbReference type="Proteomes" id="UP001153148"/>
    </source>
</evidence>
<dbReference type="InterPro" id="IPR012675">
    <property type="entry name" value="Beta-grasp_dom_sf"/>
</dbReference>
<dbReference type="Gene3D" id="3.10.20.30">
    <property type="match status" value="1"/>
</dbReference>
<keyword evidence="1" id="KW-0408">Iron</keyword>
<reference evidence="5" key="1">
    <citation type="submission" date="2021-03" db="EMBL/GenBank/DDBJ databases">
        <authorList>
            <person name="Tran Van P."/>
        </authorList>
    </citation>
    <scope>NUCLEOTIDE SEQUENCE</scope>
</reference>
<keyword evidence="1" id="KW-0479">Metal-binding</keyword>
<dbReference type="SUPFAM" id="SSF54292">
    <property type="entry name" value="2Fe-2S ferredoxin-like"/>
    <property type="match status" value="1"/>
</dbReference>
<dbReference type="EMBL" id="CAJPIN010025824">
    <property type="protein sequence ID" value="CAG2063355.1"/>
    <property type="molecule type" value="Genomic_DNA"/>
</dbReference>
<keyword evidence="2" id="KW-0411">Iron-sulfur</keyword>
<evidence type="ECO:0000259" key="4">
    <source>
        <dbReference type="Pfam" id="PF00111"/>
    </source>
</evidence>
<comment type="caution">
    <text evidence="5">The sequence shown here is derived from an EMBL/GenBank/DDBJ whole genome shotgun (WGS) entry which is preliminary data.</text>
</comment>
<dbReference type="InterPro" id="IPR001041">
    <property type="entry name" value="2Fe-2S_ferredoxin-type"/>
</dbReference>
<keyword evidence="1" id="KW-0001">2Fe-2S</keyword>
<dbReference type="Pfam" id="PF00111">
    <property type="entry name" value="Fer2"/>
    <property type="match status" value="1"/>
</dbReference>
<name>A0ABN7PD28_TIMPD</name>
<accession>A0ABN7PD28</accession>
<evidence type="ECO:0000313" key="5">
    <source>
        <dbReference type="EMBL" id="CAG2063355.1"/>
    </source>
</evidence>
<feature type="region of interest" description="Disordered" evidence="3">
    <location>
        <begin position="1"/>
        <end position="29"/>
    </location>
</feature>
<proteinExistence type="predicted"/>
<sequence length="133" mass="14848">MIRRLNQRSPKNGQSDPLDSLRTEEFPPTPSLNTFIRDYAQLKGTKFMCEEGGCGTCVVSVRSKHPTTKEDTIYAVNSVEFRGSEPALVWREGRITFGKTTPSSFDRDSNLDFPVVGSLAQHEASELANYTTK</sequence>
<feature type="compositionally biased region" description="Polar residues" evidence="3">
    <location>
        <begin position="7"/>
        <end position="17"/>
    </location>
</feature>
<organism evidence="5 6">
    <name type="scientific">Timema podura</name>
    <name type="common">Walking stick</name>
    <dbReference type="NCBI Taxonomy" id="61482"/>
    <lineage>
        <taxon>Eukaryota</taxon>
        <taxon>Metazoa</taxon>
        <taxon>Ecdysozoa</taxon>
        <taxon>Arthropoda</taxon>
        <taxon>Hexapoda</taxon>
        <taxon>Insecta</taxon>
        <taxon>Pterygota</taxon>
        <taxon>Neoptera</taxon>
        <taxon>Polyneoptera</taxon>
        <taxon>Phasmatodea</taxon>
        <taxon>Timematodea</taxon>
        <taxon>Timematoidea</taxon>
        <taxon>Timematidae</taxon>
        <taxon>Timema</taxon>
    </lineage>
</organism>
<keyword evidence="6" id="KW-1185">Reference proteome</keyword>
<gene>
    <name evidence="5" type="ORF">TPAB3V08_LOCUS10302</name>
</gene>